<feature type="transmembrane region" description="Helical" evidence="8">
    <location>
        <begin position="6"/>
        <end position="25"/>
    </location>
</feature>
<feature type="transmembrane region" description="Helical" evidence="8">
    <location>
        <begin position="281"/>
        <end position="304"/>
    </location>
</feature>
<dbReference type="InterPro" id="IPR038770">
    <property type="entry name" value="Na+/solute_symporter_sf"/>
</dbReference>
<feature type="transmembrane region" description="Helical" evidence="8">
    <location>
        <begin position="66"/>
        <end position="85"/>
    </location>
</feature>
<sequence length="309" mass="34357">MRFLFAIAQEIIAPILVLLFIGGVLQRIFKFDLRSFSHLLTYALLPAAVFISLYETVLDGPLLLQLIFYLIVFNLVLIAVSEVGARTLKLERDTGATFKNSIVLMNSGNYGVPVSQMIFATQPIGVSIQMIVMIAQNVVTYTYGLYNLISTSKSGLDILRELFRLPIIHALWMGSLLNYLQWSLPTFIELPIRQMADGFLPLALLLLGAQLAQIEFKAMFQGVIYWSSFLRLIISPAIAFLLILLFKLDGVVAKSLFIGSSFPTSRNSSTLAFEYDVNPDLAAQIVLFSTILSAVTVTIVIYIAELVWG</sequence>
<proteinExistence type="inferred from homology"/>
<evidence type="ECO:0000313" key="9">
    <source>
        <dbReference type="EMBL" id="MBF4501750.1"/>
    </source>
</evidence>
<keyword evidence="4" id="KW-1003">Cell membrane</keyword>
<dbReference type="GO" id="GO:0055085">
    <property type="term" value="P:transmembrane transport"/>
    <property type="evidence" value="ECO:0007669"/>
    <property type="project" value="InterPro"/>
</dbReference>
<dbReference type="RefSeq" id="WP_194563230.1">
    <property type="nucleotide sequence ID" value="NZ_JADKPV010000005.1"/>
</dbReference>
<protein>
    <submittedName>
        <fullName evidence="9">AEC family transporter</fullName>
    </submittedName>
</protein>
<feature type="transmembrane region" description="Helical" evidence="8">
    <location>
        <begin position="37"/>
        <end position="54"/>
    </location>
</feature>
<feature type="transmembrane region" description="Helical" evidence="8">
    <location>
        <begin position="162"/>
        <end position="180"/>
    </location>
</feature>
<name>A0A8J7GCQ3_9BACL</name>
<dbReference type="Proteomes" id="UP000622653">
    <property type="component" value="Unassembled WGS sequence"/>
</dbReference>
<dbReference type="InterPro" id="IPR004776">
    <property type="entry name" value="Mem_transp_PIN-like"/>
</dbReference>
<evidence type="ECO:0000256" key="2">
    <source>
        <dbReference type="ARBA" id="ARBA00010145"/>
    </source>
</evidence>
<dbReference type="EMBL" id="JADKPV010000005">
    <property type="protein sequence ID" value="MBF4501750.1"/>
    <property type="molecule type" value="Genomic_DNA"/>
</dbReference>
<keyword evidence="10" id="KW-1185">Reference proteome</keyword>
<keyword evidence="5 8" id="KW-0812">Transmembrane</keyword>
<evidence type="ECO:0000256" key="7">
    <source>
        <dbReference type="ARBA" id="ARBA00023136"/>
    </source>
</evidence>
<gene>
    <name evidence="9" type="ORF">IRY55_10270</name>
</gene>
<reference evidence="9" key="1">
    <citation type="submission" date="2020-11" db="EMBL/GenBank/DDBJ databases">
        <title>Multidrug resistant novel bacterium Savagea serpentis sp. nov., isolated from the scats of a vine snake (Ahaetulla nasuta).</title>
        <authorList>
            <person name="Venkata Ramana V."/>
            <person name="Vikas Patil S."/>
            <person name="Yogita Lugani V."/>
        </authorList>
    </citation>
    <scope>NUCLEOTIDE SEQUENCE</scope>
    <source>
        <strain evidence="9">SN6</strain>
    </source>
</reference>
<evidence type="ECO:0000256" key="4">
    <source>
        <dbReference type="ARBA" id="ARBA00022475"/>
    </source>
</evidence>
<evidence type="ECO:0000256" key="5">
    <source>
        <dbReference type="ARBA" id="ARBA00022692"/>
    </source>
</evidence>
<dbReference type="PANTHER" id="PTHR36838">
    <property type="entry name" value="AUXIN EFFLUX CARRIER FAMILY PROTEIN"/>
    <property type="match status" value="1"/>
</dbReference>
<keyword evidence="3" id="KW-0813">Transport</keyword>
<dbReference type="Gene3D" id="1.20.1530.20">
    <property type="match status" value="1"/>
</dbReference>
<comment type="subcellular location">
    <subcellularLocation>
        <location evidence="1">Cell membrane</location>
        <topology evidence="1">Multi-pass membrane protein</topology>
    </subcellularLocation>
</comment>
<organism evidence="9 10">
    <name type="scientific">Savagea serpentis</name>
    <dbReference type="NCBI Taxonomy" id="2785297"/>
    <lineage>
        <taxon>Bacteria</taxon>
        <taxon>Bacillati</taxon>
        <taxon>Bacillota</taxon>
        <taxon>Bacilli</taxon>
        <taxon>Bacillales</taxon>
        <taxon>Caryophanaceae</taxon>
        <taxon>Savagea</taxon>
    </lineage>
</organism>
<feature type="transmembrane region" description="Helical" evidence="8">
    <location>
        <begin position="223"/>
        <end position="246"/>
    </location>
</feature>
<dbReference type="PANTHER" id="PTHR36838:SF1">
    <property type="entry name" value="SLR1864 PROTEIN"/>
    <property type="match status" value="1"/>
</dbReference>
<evidence type="ECO:0000256" key="1">
    <source>
        <dbReference type="ARBA" id="ARBA00004651"/>
    </source>
</evidence>
<comment type="caution">
    <text evidence="9">The sequence shown here is derived from an EMBL/GenBank/DDBJ whole genome shotgun (WGS) entry which is preliminary data.</text>
</comment>
<keyword evidence="6 8" id="KW-1133">Transmembrane helix</keyword>
<dbReference type="GO" id="GO:0005886">
    <property type="term" value="C:plasma membrane"/>
    <property type="evidence" value="ECO:0007669"/>
    <property type="project" value="UniProtKB-SubCell"/>
</dbReference>
<comment type="similarity">
    <text evidence="2">Belongs to the auxin efflux carrier (TC 2.A.69) family.</text>
</comment>
<evidence type="ECO:0000313" key="10">
    <source>
        <dbReference type="Proteomes" id="UP000622653"/>
    </source>
</evidence>
<evidence type="ECO:0000256" key="8">
    <source>
        <dbReference type="SAM" id="Phobius"/>
    </source>
</evidence>
<feature type="transmembrane region" description="Helical" evidence="8">
    <location>
        <begin position="192"/>
        <end position="211"/>
    </location>
</feature>
<evidence type="ECO:0000256" key="6">
    <source>
        <dbReference type="ARBA" id="ARBA00022989"/>
    </source>
</evidence>
<accession>A0A8J7GCQ3</accession>
<evidence type="ECO:0000256" key="3">
    <source>
        <dbReference type="ARBA" id="ARBA00022448"/>
    </source>
</evidence>
<dbReference type="Pfam" id="PF03547">
    <property type="entry name" value="Mem_trans"/>
    <property type="match status" value="1"/>
</dbReference>
<keyword evidence="7 8" id="KW-0472">Membrane</keyword>
<dbReference type="AlphaFoldDB" id="A0A8J7GCQ3"/>